<proteinExistence type="predicted"/>
<dbReference type="AlphaFoldDB" id="A0A3Q9HNS0"/>
<dbReference type="OrthoDB" id="9789070at2"/>
<gene>
    <name evidence="4" type="ORF">BBF96_01165</name>
</gene>
<feature type="domain" description="Transposase InsH N-terminal" evidence="2">
    <location>
        <begin position="25"/>
        <end position="114"/>
    </location>
</feature>
<feature type="coiled-coil region" evidence="1">
    <location>
        <begin position="169"/>
        <end position="243"/>
    </location>
</feature>
<dbReference type="NCBIfam" id="NF033551">
    <property type="entry name" value="transpos_IS1182"/>
    <property type="match status" value="1"/>
</dbReference>
<evidence type="ECO:0000259" key="2">
    <source>
        <dbReference type="Pfam" id="PF05598"/>
    </source>
</evidence>
<dbReference type="PANTHER" id="PTHR33408:SF2">
    <property type="entry name" value="TRANSPOSASE DDE DOMAIN-CONTAINING PROTEIN"/>
    <property type="match status" value="1"/>
</dbReference>
<dbReference type="EMBL" id="CP016379">
    <property type="protein sequence ID" value="AZR72122.1"/>
    <property type="molecule type" value="Genomic_DNA"/>
</dbReference>
<dbReference type="InterPro" id="IPR008490">
    <property type="entry name" value="Transposase_InsH_N"/>
</dbReference>
<evidence type="ECO:0000256" key="1">
    <source>
        <dbReference type="SAM" id="Coils"/>
    </source>
</evidence>
<keyword evidence="5" id="KW-1185">Reference proteome</keyword>
<evidence type="ECO:0000313" key="4">
    <source>
        <dbReference type="EMBL" id="AZR72122.1"/>
    </source>
</evidence>
<keyword evidence="1" id="KW-0175">Coiled coil</keyword>
<dbReference type="InterPro" id="IPR047629">
    <property type="entry name" value="IS1182_transpos"/>
</dbReference>
<dbReference type="KEGG" id="aft:BBF96_01165"/>
<dbReference type="Pfam" id="PF13751">
    <property type="entry name" value="DDE_Tnp_1_6"/>
    <property type="match status" value="1"/>
</dbReference>
<dbReference type="Pfam" id="PF05598">
    <property type="entry name" value="DUF772"/>
    <property type="match status" value="1"/>
</dbReference>
<organism evidence="4 5">
    <name type="scientific">Anoxybacter fermentans</name>
    <dbReference type="NCBI Taxonomy" id="1323375"/>
    <lineage>
        <taxon>Bacteria</taxon>
        <taxon>Bacillati</taxon>
        <taxon>Bacillota</taxon>
        <taxon>Clostridia</taxon>
        <taxon>Halanaerobiales</taxon>
        <taxon>Anoxybacter</taxon>
    </lineage>
</organism>
<accession>A0A3Q9HNS0</accession>
<evidence type="ECO:0000259" key="3">
    <source>
        <dbReference type="Pfam" id="PF13751"/>
    </source>
</evidence>
<dbReference type="RefSeq" id="WP_127015450.1">
    <property type="nucleotide sequence ID" value="NZ_CP016379.1"/>
</dbReference>
<protein>
    <submittedName>
        <fullName evidence="4">Transposase</fullName>
    </submittedName>
</protein>
<evidence type="ECO:0000313" key="5">
    <source>
        <dbReference type="Proteomes" id="UP000267250"/>
    </source>
</evidence>
<dbReference type="PANTHER" id="PTHR33408">
    <property type="entry name" value="TRANSPOSASE"/>
    <property type="match status" value="1"/>
</dbReference>
<dbReference type="InterPro" id="IPR025668">
    <property type="entry name" value="Tnp_DDE_dom"/>
</dbReference>
<name>A0A3Q9HNS0_9FIRM</name>
<feature type="domain" description="Transposase DDE" evidence="3">
    <location>
        <begin position="391"/>
        <end position="516"/>
    </location>
</feature>
<sequence length="518" mass="61364">MKRKNHNKKTFIEYNMNQTMLPLSFDVFIPENHLVRVVNSAIERMNIEPLLEKYKGGGRSSYHPKMMLKVIVYAYTQRIYSSRRIAKALRENIYFMWLSGNNKPDFRTINRFRSEIMKDVIDEVFASVLELLIEEGYVKLENYFLDGTKIEANANKYSFVWGKATKKYKARLRAKINELLKEIEKTNEEENRLYGDNDLEEMGEGKEIDSKKLEEKIKELEERLEKNSKNKKLKKTIKELKTKCLPRMKKYEQQEEILNGRNSYSKTDTDATFMRMKEDHMKNGQLKPAYNVQIGTENQFVVGYSIHQRPADSRCLIPHLEKVKEVTGKIPENVIADSGYGSEENYDYLEKANTNIYVKYNTFHKEQKKKFKNDIFKVENWPYDKENDEFICPVQRRLIYCKTKEIKTENGYTKQIRYYKCENCDECELKENCTKAKGDRVIRINFKLREYKQKVKENLCSDKGMKLRSQRAIEAESVFGRIKGNWSFRRFLLRGLEKVKIEWGLLCIAHNLAKLATV</sequence>
<reference evidence="4 5" key="1">
    <citation type="submission" date="2016-07" db="EMBL/GenBank/DDBJ databases">
        <title>Genome and transcriptome analysis of iron-reducing fermentative bacteria Anoxybacter fermentans.</title>
        <authorList>
            <person name="Zeng X."/>
            <person name="Shao Z."/>
        </authorList>
    </citation>
    <scope>NUCLEOTIDE SEQUENCE [LARGE SCALE GENOMIC DNA]</scope>
    <source>
        <strain evidence="4 5">DY22613</strain>
    </source>
</reference>
<dbReference type="Proteomes" id="UP000267250">
    <property type="component" value="Chromosome"/>
</dbReference>